<protein>
    <submittedName>
        <fullName evidence="12">ABC transporter ATP-binding protein</fullName>
    </submittedName>
</protein>
<dbReference type="PANTHER" id="PTHR43394:SF1">
    <property type="entry name" value="ATP-BINDING CASSETTE SUB-FAMILY B MEMBER 10, MITOCHONDRIAL"/>
    <property type="match status" value="1"/>
</dbReference>
<dbReference type="PROSITE" id="PS00211">
    <property type="entry name" value="ABC_TRANSPORTER_1"/>
    <property type="match status" value="1"/>
</dbReference>
<keyword evidence="3" id="KW-1003">Cell membrane</keyword>
<dbReference type="InterPro" id="IPR003593">
    <property type="entry name" value="AAA+_ATPase"/>
</dbReference>
<evidence type="ECO:0000256" key="3">
    <source>
        <dbReference type="ARBA" id="ARBA00022475"/>
    </source>
</evidence>
<dbReference type="AlphaFoldDB" id="A0A942TMG1"/>
<dbReference type="RefSeq" id="WP_213111508.1">
    <property type="nucleotide sequence ID" value="NZ_JAGYPJ010000001.1"/>
</dbReference>
<keyword evidence="7 9" id="KW-1133">Transmembrane helix</keyword>
<gene>
    <name evidence="12" type="ORF">KHA93_15190</name>
</gene>
<dbReference type="PROSITE" id="PS50929">
    <property type="entry name" value="ABC_TM1F"/>
    <property type="match status" value="1"/>
</dbReference>
<dbReference type="GO" id="GO:0016887">
    <property type="term" value="F:ATP hydrolysis activity"/>
    <property type="evidence" value="ECO:0007669"/>
    <property type="project" value="InterPro"/>
</dbReference>
<dbReference type="InterPro" id="IPR011527">
    <property type="entry name" value="ABC1_TM_dom"/>
</dbReference>
<keyword evidence="8 9" id="KW-0472">Membrane</keyword>
<feature type="transmembrane region" description="Helical" evidence="9">
    <location>
        <begin position="161"/>
        <end position="181"/>
    </location>
</feature>
<dbReference type="SUPFAM" id="SSF52540">
    <property type="entry name" value="P-loop containing nucleoside triphosphate hydrolases"/>
    <property type="match status" value="1"/>
</dbReference>
<evidence type="ECO:0000256" key="6">
    <source>
        <dbReference type="ARBA" id="ARBA00022840"/>
    </source>
</evidence>
<keyword evidence="5" id="KW-0547">Nucleotide-binding</keyword>
<evidence type="ECO:0000256" key="1">
    <source>
        <dbReference type="ARBA" id="ARBA00004651"/>
    </source>
</evidence>
<dbReference type="InterPro" id="IPR017871">
    <property type="entry name" value="ABC_transporter-like_CS"/>
</dbReference>
<feature type="domain" description="ABC transmembrane type-1" evidence="11">
    <location>
        <begin position="28"/>
        <end position="303"/>
    </location>
</feature>
<evidence type="ECO:0000313" key="12">
    <source>
        <dbReference type="EMBL" id="MBS4200981.1"/>
    </source>
</evidence>
<keyword evidence="4 9" id="KW-0812">Transmembrane</keyword>
<evidence type="ECO:0000313" key="13">
    <source>
        <dbReference type="Proteomes" id="UP000682713"/>
    </source>
</evidence>
<dbReference type="InterPro" id="IPR027417">
    <property type="entry name" value="P-loop_NTPase"/>
</dbReference>
<feature type="transmembrane region" description="Helical" evidence="9">
    <location>
        <begin position="24"/>
        <end position="44"/>
    </location>
</feature>
<comment type="subcellular location">
    <subcellularLocation>
        <location evidence="1">Cell membrane</location>
        <topology evidence="1">Multi-pass membrane protein</topology>
    </subcellularLocation>
</comment>
<dbReference type="Gene3D" id="3.40.50.300">
    <property type="entry name" value="P-loop containing nucleotide triphosphate hydrolases"/>
    <property type="match status" value="1"/>
</dbReference>
<evidence type="ECO:0000256" key="4">
    <source>
        <dbReference type="ARBA" id="ARBA00022692"/>
    </source>
</evidence>
<evidence type="ECO:0000256" key="2">
    <source>
        <dbReference type="ARBA" id="ARBA00022448"/>
    </source>
</evidence>
<dbReference type="GO" id="GO:0015421">
    <property type="term" value="F:ABC-type oligopeptide transporter activity"/>
    <property type="evidence" value="ECO:0007669"/>
    <property type="project" value="TreeGrafter"/>
</dbReference>
<evidence type="ECO:0000256" key="8">
    <source>
        <dbReference type="ARBA" id="ARBA00023136"/>
    </source>
</evidence>
<dbReference type="SMART" id="SM00382">
    <property type="entry name" value="AAA"/>
    <property type="match status" value="1"/>
</dbReference>
<evidence type="ECO:0000259" key="10">
    <source>
        <dbReference type="PROSITE" id="PS50893"/>
    </source>
</evidence>
<dbReference type="Pfam" id="PF00664">
    <property type="entry name" value="ABC_membrane"/>
    <property type="match status" value="1"/>
</dbReference>
<feature type="domain" description="ABC transporter" evidence="10">
    <location>
        <begin position="339"/>
        <end position="573"/>
    </location>
</feature>
<keyword evidence="6 12" id="KW-0067">ATP-binding</keyword>
<dbReference type="FunFam" id="3.40.50.300:FF:000221">
    <property type="entry name" value="Multidrug ABC transporter ATP-binding protein"/>
    <property type="match status" value="1"/>
</dbReference>
<dbReference type="PROSITE" id="PS50893">
    <property type="entry name" value="ABC_TRANSPORTER_2"/>
    <property type="match status" value="1"/>
</dbReference>
<evidence type="ECO:0000256" key="9">
    <source>
        <dbReference type="SAM" id="Phobius"/>
    </source>
</evidence>
<keyword evidence="2" id="KW-0813">Transport</keyword>
<dbReference type="Pfam" id="PF00005">
    <property type="entry name" value="ABC_tran"/>
    <property type="match status" value="1"/>
</dbReference>
<sequence>MQESKNQHSWREFFKLIFKSKLPWHLYIAGFVAAILSTTLSLGLPLVMQQIMAGKIFDSEIVKKYILLSSIAISLAAVSAFFVSITGPVTKRNIQRTLWDKLIRMPMRQYKKQPSQQLISRVTQDTSFIDQVIDYFKMLVVSSYGMIGSFVIMYNMNVKLTLALLPVIPYILIVTAVVGHFTQKTQHGVQEQFAGITAFFAERLPRVRLIKSFGKEQKEIDDANYILREQYKAEKKRAYVDLFAEPLMQSVQAIIQGTVLLYGAYLVSKGEMKVSQVISFFMYVAFIHNSVLKYGLFWQMLKQAKGASEKISSILDTNSEEMKKQVSMEEVQKKAGGDLRLENVSFSYEDKNILSNINFTIPEGKFTAIVGPSGGGKSTILNLLERFYDPNVGRILMGNQPVDEIHLDEWRKSISYVSQSSPLLSGTIRDNITYGIDREVSDEEVRIAAEMADALEFIDEFPEGLDTEVGEFGSQLSGGQRQRIAIARAFIKDTRYLILDEATASLDARSENEVENSLKDIMVGRTTIMVAHDLNAVKHADQIIVIDSGKVNGIGNHEELFANNPLYRRLAEIQQEKDSRLAIL</sequence>
<accession>A0A942TMG1</accession>
<dbReference type="InterPro" id="IPR039421">
    <property type="entry name" value="Type_1_exporter"/>
</dbReference>
<keyword evidence="13" id="KW-1185">Reference proteome</keyword>
<dbReference type="Gene3D" id="1.20.1560.10">
    <property type="entry name" value="ABC transporter type 1, transmembrane domain"/>
    <property type="match status" value="1"/>
</dbReference>
<proteinExistence type="predicted"/>
<organism evidence="12 13">
    <name type="scientific">Lederbergia citrisecunda</name>
    <dbReference type="NCBI Taxonomy" id="2833583"/>
    <lineage>
        <taxon>Bacteria</taxon>
        <taxon>Bacillati</taxon>
        <taxon>Bacillota</taxon>
        <taxon>Bacilli</taxon>
        <taxon>Bacillales</taxon>
        <taxon>Bacillaceae</taxon>
        <taxon>Lederbergia</taxon>
    </lineage>
</organism>
<dbReference type="SUPFAM" id="SSF90123">
    <property type="entry name" value="ABC transporter transmembrane region"/>
    <property type="match status" value="1"/>
</dbReference>
<dbReference type="Proteomes" id="UP000682713">
    <property type="component" value="Unassembled WGS sequence"/>
</dbReference>
<feature type="transmembrane region" description="Helical" evidence="9">
    <location>
        <begin position="65"/>
        <end position="85"/>
    </location>
</feature>
<dbReference type="PANTHER" id="PTHR43394">
    <property type="entry name" value="ATP-DEPENDENT PERMEASE MDL1, MITOCHONDRIAL"/>
    <property type="match status" value="1"/>
</dbReference>
<evidence type="ECO:0000256" key="5">
    <source>
        <dbReference type="ARBA" id="ARBA00022741"/>
    </source>
</evidence>
<dbReference type="InterPro" id="IPR003439">
    <property type="entry name" value="ABC_transporter-like_ATP-bd"/>
</dbReference>
<comment type="caution">
    <text evidence="12">The sequence shown here is derived from an EMBL/GenBank/DDBJ whole genome shotgun (WGS) entry which is preliminary data.</text>
</comment>
<feature type="transmembrane region" description="Helical" evidence="9">
    <location>
        <begin position="135"/>
        <end position="154"/>
    </location>
</feature>
<dbReference type="EMBL" id="JAGYPJ010000001">
    <property type="protein sequence ID" value="MBS4200981.1"/>
    <property type="molecule type" value="Genomic_DNA"/>
</dbReference>
<reference evidence="12 13" key="1">
    <citation type="submission" date="2021-05" db="EMBL/GenBank/DDBJ databases">
        <title>Novel Bacillus species.</title>
        <authorList>
            <person name="Liu G."/>
        </authorList>
    </citation>
    <scope>NUCLEOTIDE SEQUENCE [LARGE SCALE GENOMIC DNA]</scope>
    <source>
        <strain evidence="12 13">FJAT-49732</strain>
    </source>
</reference>
<name>A0A942TMG1_9BACI</name>
<evidence type="ECO:0000259" key="11">
    <source>
        <dbReference type="PROSITE" id="PS50929"/>
    </source>
</evidence>
<dbReference type="InterPro" id="IPR036640">
    <property type="entry name" value="ABC1_TM_sf"/>
</dbReference>
<evidence type="ECO:0000256" key="7">
    <source>
        <dbReference type="ARBA" id="ARBA00022989"/>
    </source>
</evidence>
<dbReference type="GO" id="GO:0005524">
    <property type="term" value="F:ATP binding"/>
    <property type="evidence" value="ECO:0007669"/>
    <property type="project" value="UniProtKB-KW"/>
</dbReference>
<dbReference type="GO" id="GO:0005886">
    <property type="term" value="C:plasma membrane"/>
    <property type="evidence" value="ECO:0007669"/>
    <property type="project" value="UniProtKB-SubCell"/>
</dbReference>